<dbReference type="PANTHER" id="PTHR11124">
    <property type="entry name" value="VACUOLAR SORTING PROTEIN VPS29"/>
    <property type="match status" value="1"/>
</dbReference>
<dbReference type="AlphaFoldDB" id="A0A0B1TKU6"/>
<comment type="similarity">
    <text evidence="1">Belongs to the VPS29 family.</text>
</comment>
<dbReference type="SUPFAM" id="SSF56300">
    <property type="entry name" value="Metallo-dependent phosphatases"/>
    <property type="match status" value="1"/>
</dbReference>
<evidence type="ECO:0000256" key="2">
    <source>
        <dbReference type="ARBA" id="ARBA00017767"/>
    </source>
</evidence>
<dbReference type="Pfam" id="PF12850">
    <property type="entry name" value="Metallophos_2"/>
    <property type="match status" value="1"/>
</dbReference>
<feature type="domain" description="Calcineurin-like phosphoesterase" evidence="4">
    <location>
        <begin position="190"/>
        <end position="282"/>
    </location>
</feature>
<dbReference type="Proteomes" id="UP000053660">
    <property type="component" value="Unassembled WGS sequence"/>
</dbReference>
<dbReference type="OrthoDB" id="5862732at2759"/>
<evidence type="ECO:0000256" key="1">
    <source>
        <dbReference type="ARBA" id="ARBA00005945"/>
    </source>
</evidence>
<organism evidence="5 6">
    <name type="scientific">Oesophagostomum dentatum</name>
    <name type="common">Nodular worm</name>
    <dbReference type="NCBI Taxonomy" id="61180"/>
    <lineage>
        <taxon>Eukaryota</taxon>
        <taxon>Metazoa</taxon>
        <taxon>Ecdysozoa</taxon>
        <taxon>Nematoda</taxon>
        <taxon>Chromadorea</taxon>
        <taxon>Rhabditida</taxon>
        <taxon>Rhabditina</taxon>
        <taxon>Rhabditomorpha</taxon>
        <taxon>Strongyloidea</taxon>
        <taxon>Strongylidae</taxon>
        <taxon>Oesophagostomum</taxon>
    </lineage>
</organism>
<evidence type="ECO:0000313" key="5">
    <source>
        <dbReference type="EMBL" id="KHJ98133.1"/>
    </source>
</evidence>
<keyword evidence="6" id="KW-1185">Reference proteome</keyword>
<sequence>MRVIPADPSTIVFIRYPQEPNELGVPLLRYDGGTTTLSDGAIVSRLFHIYINGQNGSARTYYRRHPYLGVLSKTILTDVALLELIDAPATTLVDFYKLQVTGFVHEVEANGTRFWARGSIFCDVEIMSPCMIEAAVAVRSVALEPENHERKIVSCVETIQKWLNIMGLDKKGFTVKTAFPCNGSERPKLVLLIGDLHIPHREHNLSAKFRKLLVPNKMQHVLCTGNLCNRESVDYLRSLSSDVHVVRGDFDDESLKYPDTKVVTVGQFRLGLVHGHQIIPWGDEALRAAAVPAGRLRVKYI</sequence>
<accession>A0A0B1TKU6</accession>
<protein>
    <recommendedName>
        <fullName evidence="2">Vacuolar protein sorting-associated protein 29</fullName>
    </recommendedName>
    <alternativeName>
        <fullName evidence="3">Vesicle protein sorting 29</fullName>
    </alternativeName>
</protein>
<dbReference type="InterPro" id="IPR000979">
    <property type="entry name" value="Phosphodiesterase_MJ0936/Vps29"/>
</dbReference>
<evidence type="ECO:0000259" key="4">
    <source>
        <dbReference type="Pfam" id="PF12850"/>
    </source>
</evidence>
<dbReference type="InterPro" id="IPR024654">
    <property type="entry name" value="Calcineurin-like_PHP_lpxH"/>
</dbReference>
<name>A0A0B1TKU6_OESDE</name>
<reference evidence="5 6" key="1">
    <citation type="submission" date="2014-03" db="EMBL/GenBank/DDBJ databases">
        <title>Draft genome of the hookworm Oesophagostomum dentatum.</title>
        <authorList>
            <person name="Mitreva M."/>
        </authorList>
    </citation>
    <scope>NUCLEOTIDE SEQUENCE [LARGE SCALE GENOMIC DNA]</scope>
    <source>
        <strain evidence="5 6">OD-Hann</strain>
    </source>
</reference>
<evidence type="ECO:0000256" key="3">
    <source>
        <dbReference type="ARBA" id="ARBA00031913"/>
    </source>
</evidence>
<proteinExistence type="inferred from homology"/>
<evidence type="ECO:0000313" key="6">
    <source>
        <dbReference type="Proteomes" id="UP000053660"/>
    </source>
</evidence>
<dbReference type="EMBL" id="KN549353">
    <property type="protein sequence ID" value="KHJ98133.1"/>
    <property type="molecule type" value="Genomic_DNA"/>
</dbReference>
<gene>
    <name evidence="5" type="ORF">OESDEN_01876</name>
</gene>
<dbReference type="InterPro" id="IPR029052">
    <property type="entry name" value="Metallo-depent_PP-like"/>
</dbReference>
<dbReference type="Gene3D" id="3.60.21.10">
    <property type="match status" value="1"/>
</dbReference>